<evidence type="ECO:0000313" key="2">
    <source>
        <dbReference type="EMBL" id="ERP30720.1"/>
    </source>
</evidence>
<dbReference type="AlphaFoldDB" id="U7D8G1"/>
<evidence type="ECO:0000259" key="1">
    <source>
        <dbReference type="Pfam" id="PF12697"/>
    </source>
</evidence>
<dbReference type="InterPro" id="IPR051044">
    <property type="entry name" value="MAG_DAG_Lipase"/>
</dbReference>
<keyword evidence="3" id="KW-1185">Reference proteome</keyword>
<gene>
    <name evidence="2" type="ORF">CALK_2463</name>
</gene>
<dbReference type="eggNOG" id="COG1647">
    <property type="taxonomic scope" value="Bacteria"/>
</dbReference>
<dbReference type="STRING" id="1313304.CALK_2463"/>
<dbReference type="InterPro" id="IPR000073">
    <property type="entry name" value="AB_hydrolase_1"/>
</dbReference>
<reference evidence="2 3" key="1">
    <citation type="journal article" date="2013" name="Environ. Microbiol.">
        <title>Genome analysis of Chitinivibrio alkaliphilus gen. nov., sp. nov., a novel extremely haloalkaliphilic anaerobic chitinolytic bacterium from the candidate phylum Termite Group 3.</title>
        <authorList>
            <person name="Sorokin D.Y."/>
            <person name="Gumerov V.M."/>
            <person name="Rakitin A.L."/>
            <person name="Beletsky A.V."/>
            <person name="Damste J.S."/>
            <person name="Muyzer G."/>
            <person name="Mardanov A.V."/>
            <person name="Ravin N.V."/>
        </authorList>
    </citation>
    <scope>NUCLEOTIDE SEQUENCE [LARGE SCALE GENOMIC DNA]</scope>
    <source>
        <strain evidence="2 3">ACht1</strain>
    </source>
</reference>
<dbReference type="Gene3D" id="3.40.50.1820">
    <property type="entry name" value="alpha/beta hydrolase"/>
    <property type="match status" value="1"/>
</dbReference>
<organism evidence="2 3">
    <name type="scientific">Chitinivibrio alkaliphilus ACht1</name>
    <dbReference type="NCBI Taxonomy" id="1313304"/>
    <lineage>
        <taxon>Bacteria</taxon>
        <taxon>Pseudomonadati</taxon>
        <taxon>Fibrobacterota</taxon>
        <taxon>Chitinivibrionia</taxon>
        <taxon>Chitinivibrionales</taxon>
        <taxon>Chitinivibrionaceae</taxon>
        <taxon>Chitinivibrio</taxon>
    </lineage>
</organism>
<evidence type="ECO:0000313" key="3">
    <source>
        <dbReference type="Proteomes" id="UP000017148"/>
    </source>
</evidence>
<accession>U7D8G1</accession>
<comment type="caution">
    <text evidence="2">The sequence shown here is derived from an EMBL/GenBank/DDBJ whole genome shotgun (WGS) entry which is preliminary data.</text>
</comment>
<proteinExistence type="predicted"/>
<feature type="domain" description="AB hydrolase-1" evidence="1">
    <location>
        <begin position="90"/>
        <end position="284"/>
    </location>
</feature>
<dbReference type="EMBL" id="ASJR01000038">
    <property type="protein sequence ID" value="ERP30720.1"/>
    <property type="molecule type" value="Genomic_DNA"/>
</dbReference>
<dbReference type="Pfam" id="PF12697">
    <property type="entry name" value="Abhydrolase_6"/>
    <property type="match status" value="1"/>
</dbReference>
<dbReference type="RefSeq" id="WP_022637800.1">
    <property type="nucleotide sequence ID" value="NZ_ASJR01000038.1"/>
</dbReference>
<dbReference type="OrthoDB" id="8476759at2"/>
<dbReference type="Proteomes" id="UP000017148">
    <property type="component" value="Unassembled WGS sequence"/>
</dbReference>
<dbReference type="InterPro" id="IPR029058">
    <property type="entry name" value="AB_hydrolase_fold"/>
</dbReference>
<name>U7D8G1_9BACT</name>
<sequence length="395" mass="44180">MKQRIIIGGVALILLSLGGLRVANEAFLPSRFSPTGVYDSPNFHDTLPFHGYIDTMRTLLTTIHPHLPDSVIHDIAPFELRPETPTGRGILLVHGLTDTPFNLADIAQEAAQRGYHVRAILLPGHGTTPGDLRYATKEMWRAALSWAITSFQEEVDTLYGVGYSLGGALLLDAAHSHTLDGLGLISPAISLPSISMLTDLLQYITPWFRIRADENPYKYESMSMASMAQTRQVARRVQRKTTSPPHPETPLFITAVAEDATLGDISAVVTLLETWKPAPARGRIYTTSPKENTSQISYHSASRPEQNIFAFSHLTLPYSPHNRYYSTEGSYRFCLHYEEGSTEYLRCRKDDVIYWGEMGLQDSLIFARLAHNPDFDAMTKDLFSFFETTRSESDP</sequence>
<protein>
    <recommendedName>
        <fullName evidence="1">AB hydrolase-1 domain-containing protein</fullName>
    </recommendedName>
</protein>
<dbReference type="PANTHER" id="PTHR11614">
    <property type="entry name" value="PHOSPHOLIPASE-RELATED"/>
    <property type="match status" value="1"/>
</dbReference>
<dbReference type="SUPFAM" id="SSF53474">
    <property type="entry name" value="alpha/beta-Hydrolases"/>
    <property type="match status" value="1"/>
</dbReference>